<dbReference type="Proteomes" id="UP001155901">
    <property type="component" value="Unassembled WGS sequence"/>
</dbReference>
<evidence type="ECO:0000313" key="1">
    <source>
        <dbReference type="EMBL" id="MBV6325239.1"/>
    </source>
</evidence>
<sequence>RQATLAGAFQRTPNRFKHRMPQPQKLPTAAWINPPIMEKNAAKKSRDLDSHQFNKVFQIH</sequence>
<gene>
    <name evidence="1" type="ORF">KVP70_30415</name>
</gene>
<comment type="caution">
    <text evidence="1">The sequence shown here is derived from an EMBL/GenBank/DDBJ whole genome shotgun (WGS) entry which is preliminary data.</text>
</comment>
<protein>
    <submittedName>
        <fullName evidence="1">Uncharacterized protein</fullName>
    </submittedName>
</protein>
<accession>A0AA41L6G0</accession>
<proteinExistence type="predicted"/>
<evidence type="ECO:0000313" key="2">
    <source>
        <dbReference type="Proteomes" id="UP001155901"/>
    </source>
</evidence>
<feature type="non-terminal residue" evidence="1">
    <location>
        <position position="1"/>
    </location>
</feature>
<reference evidence="1" key="1">
    <citation type="submission" date="2021-07" db="EMBL/GenBank/DDBJ databases">
        <title>Characterization of violacein-producing bacteria and related species.</title>
        <authorList>
            <person name="Wilson H.S."/>
            <person name="De Leon M.E."/>
        </authorList>
    </citation>
    <scope>NUCLEOTIDE SEQUENCE</scope>
    <source>
        <strain evidence="1">HSC-15S17</strain>
    </source>
</reference>
<name>A0AA41L6G0_9BURK</name>
<dbReference type="EMBL" id="JAHTGR010000027">
    <property type="protein sequence ID" value="MBV6325239.1"/>
    <property type="molecule type" value="Genomic_DNA"/>
</dbReference>
<dbReference type="AlphaFoldDB" id="A0AA41L6G0"/>
<organism evidence="1 2">
    <name type="scientific">Duganella violaceipulchra</name>
    <dbReference type="NCBI Taxonomy" id="2849652"/>
    <lineage>
        <taxon>Bacteria</taxon>
        <taxon>Pseudomonadati</taxon>
        <taxon>Pseudomonadota</taxon>
        <taxon>Betaproteobacteria</taxon>
        <taxon>Burkholderiales</taxon>
        <taxon>Oxalobacteraceae</taxon>
        <taxon>Telluria group</taxon>
        <taxon>Duganella</taxon>
    </lineage>
</organism>